<organism evidence="1 2">
    <name type="scientific">Melia azedarach</name>
    <name type="common">Chinaberry tree</name>
    <dbReference type="NCBI Taxonomy" id="155640"/>
    <lineage>
        <taxon>Eukaryota</taxon>
        <taxon>Viridiplantae</taxon>
        <taxon>Streptophyta</taxon>
        <taxon>Embryophyta</taxon>
        <taxon>Tracheophyta</taxon>
        <taxon>Spermatophyta</taxon>
        <taxon>Magnoliopsida</taxon>
        <taxon>eudicotyledons</taxon>
        <taxon>Gunneridae</taxon>
        <taxon>Pentapetalae</taxon>
        <taxon>rosids</taxon>
        <taxon>malvids</taxon>
        <taxon>Sapindales</taxon>
        <taxon>Meliaceae</taxon>
        <taxon>Melia</taxon>
    </lineage>
</organism>
<evidence type="ECO:0000313" key="1">
    <source>
        <dbReference type="EMBL" id="KAJ4728470.1"/>
    </source>
</evidence>
<accession>A0ACC1YXD6</accession>
<dbReference type="Proteomes" id="UP001164539">
    <property type="component" value="Chromosome 1"/>
</dbReference>
<comment type="caution">
    <text evidence="1">The sequence shown here is derived from an EMBL/GenBank/DDBJ whole genome shotgun (WGS) entry which is preliminary data.</text>
</comment>
<reference evidence="1 2" key="1">
    <citation type="journal article" date="2023" name="Science">
        <title>Complex scaffold remodeling in plant triterpene biosynthesis.</title>
        <authorList>
            <person name="De La Pena R."/>
            <person name="Hodgson H."/>
            <person name="Liu J.C."/>
            <person name="Stephenson M.J."/>
            <person name="Martin A.C."/>
            <person name="Owen C."/>
            <person name="Harkess A."/>
            <person name="Leebens-Mack J."/>
            <person name="Jimenez L.E."/>
            <person name="Osbourn A."/>
            <person name="Sattely E.S."/>
        </authorList>
    </citation>
    <scope>NUCLEOTIDE SEQUENCE [LARGE SCALE GENOMIC DNA]</scope>
    <source>
        <strain evidence="2">cv. JPN11</strain>
        <tissue evidence="1">Leaf</tissue>
    </source>
</reference>
<proteinExistence type="predicted"/>
<keyword evidence="2" id="KW-1185">Reference proteome</keyword>
<name>A0ACC1YXD6_MELAZ</name>
<gene>
    <name evidence="1" type="ORF">OWV82_001395</name>
</gene>
<protein>
    <submittedName>
        <fullName evidence="1">G1/S-specific cyclin-E protein</fullName>
    </submittedName>
</protein>
<sequence length="633" mass="72799">MDSFPDLYPLTSLQIGDVKSTISRAFLYFAPVSHKFLILVDNESWWKNSQSKSTCIKELMITKYRMSPFRNNKTSLRSQNLGSISSSSHQSNKFYEWLPVINVANLKEKACCSLISLCEALHGFIVFEVVWKDVRGMSYLNDLQNDASFALEVKVLRKWEFNGINQALSSITSWFSGTHSEMQILQSNLVLLYDQLPSHCSHGITYASKELLFTDASKAKLLSEDLFFDVSECPKDTNDLENLGKKGKREEHNDIEPREYYIYSDAFLLLKFNDMDLPFKLQQIITCDLKLLTLLEAGLPSWVIFLQSYPIFCKVYSPWMLPLLGTLYILISVITVIIAFYDLYKNIPLLKATMSHLCGPLFEWIEAWDRISRIRYLGTMLFLQNLEKAIKGILKMIRVMKLPALLKLMKPFTHPLGGIIEFMKPVWKNFAEMGSRLCIITWVLVGSLCTIICNFVGILLSPLVFLCLHTLNLATMICTFFNSMWKVFLLPTTRGCLVLANNVASIFFGIYQVLERAFIFINIAGSGSYSTRRFTYLKQVKPDASKLSLWNSLWNDLFSKVFNSLRNIIHGLVAFFTSCNQHRQSIYNHLKAIFWWLCCLLRLAPRTAHTHTSHQVESHHKVGVQRCDSYITE</sequence>
<evidence type="ECO:0000313" key="2">
    <source>
        <dbReference type="Proteomes" id="UP001164539"/>
    </source>
</evidence>
<dbReference type="EMBL" id="CM051394">
    <property type="protein sequence ID" value="KAJ4728470.1"/>
    <property type="molecule type" value="Genomic_DNA"/>
</dbReference>